<keyword evidence="2" id="KW-1185">Reference proteome</keyword>
<organism evidence="1 2">
    <name type="scientific">Trema orientale</name>
    <name type="common">Charcoal tree</name>
    <name type="synonym">Celtis orientalis</name>
    <dbReference type="NCBI Taxonomy" id="63057"/>
    <lineage>
        <taxon>Eukaryota</taxon>
        <taxon>Viridiplantae</taxon>
        <taxon>Streptophyta</taxon>
        <taxon>Embryophyta</taxon>
        <taxon>Tracheophyta</taxon>
        <taxon>Spermatophyta</taxon>
        <taxon>Magnoliopsida</taxon>
        <taxon>eudicotyledons</taxon>
        <taxon>Gunneridae</taxon>
        <taxon>Pentapetalae</taxon>
        <taxon>rosids</taxon>
        <taxon>fabids</taxon>
        <taxon>Rosales</taxon>
        <taxon>Cannabaceae</taxon>
        <taxon>Trema</taxon>
    </lineage>
</organism>
<dbReference type="EMBL" id="JXTC01000195">
    <property type="protein sequence ID" value="PON82412.1"/>
    <property type="molecule type" value="Genomic_DNA"/>
</dbReference>
<proteinExistence type="predicted"/>
<reference evidence="2" key="1">
    <citation type="submission" date="2016-06" db="EMBL/GenBank/DDBJ databases">
        <title>Parallel loss of symbiosis genes in relatives of nitrogen-fixing non-legume Parasponia.</title>
        <authorList>
            <person name="Van Velzen R."/>
            <person name="Holmer R."/>
            <person name="Bu F."/>
            <person name="Rutten L."/>
            <person name="Van Zeijl A."/>
            <person name="Liu W."/>
            <person name="Santuari L."/>
            <person name="Cao Q."/>
            <person name="Sharma T."/>
            <person name="Shen D."/>
            <person name="Roswanjaya Y."/>
            <person name="Wardhani T."/>
            <person name="Kalhor M.S."/>
            <person name="Jansen J."/>
            <person name="Van den Hoogen J."/>
            <person name="Gungor B."/>
            <person name="Hartog M."/>
            <person name="Hontelez J."/>
            <person name="Verver J."/>
            <person name="Yang W.-C."/>
            <person name="Schijlen E."/>
            <person name="Repin R."/>
            <person name="Schilthuizen M."/>
            <person name="Schranz E."/>
            <person name="Heidstra R."/>
            <person name="Miyata K."/>
            <person name="Fedorova E."/>
            <person name="Kohlen W."/>
            <person name="Bisseling T."/>
            <person name="Smit S."/>
            <person name="Geurts R."/>
        </authorList>
    </citation>
    <scope>NUCLEOTIDE SEQUENCE [LARGE SCALE GENOMIC DNA]</scope>
    <source>
        <strain evidence="2">cv. RG33-2</strain>
    </source>
</reference>
<dbReference type="OrthoDB" id="1906820at2759"/>
<comment type="caution">
    <text evidence="1">The sequence shown here is derived from an EMBL/GenBank/DDBJ whole genome shotgun (WGS) entry which is preliminary data.</text>
</comment>
<evidence type="ECO:0000313" key="2">
    <source>
        <dbReference type="Proteomes" id="UP000237000"/>
    </source>
</evidence>
<dbReference type="AlphaFoldDB" id="A0A2P5EA35"/>
<dbReference type="InParanoid" id="A0A2P5EA35"/>
<protein>
    <submittedName>
        <fullName evidence="1">Uncharacterized protein</fullName>
    </submittedName>
</protein>
<dbReference type="Proteomes" id="UP000237000">
    <property type="component" value="Unassembled WGS sequence"/>
</dbReference>
<name>A0A2P5EA35_TREOI</name>
<accession>A0A2P5EA35</accession>
<sequence length="50" mass="5394">MAGLLKLSTDATFSMELNTIEVGIFGCDHRGQVWGCAPIIEVRSGVVRQS</sequence>
<gene>
    <name evidence="1" type="ORF">TorRG33x02_217800</name>
</gene>
<evidence type="ECO:0000313" key="1">
    <source>
        <dbReference type="EMBL" id="PON82412.1"/>
    </source>
</evidence>